<sequence length="193" mass="21020">MKTFVLFLSRDPKFAVGSCCRVHGGGPRLDLRRLQPGHDRRNCFVSRFDGGFGRRRLVQLCRLSAVHGQHARRSPGLHQCRWQHQGGAASCHRHLRGSDVLMDTSSSSAFATDSSSSSAFTTDLSSSSALESDASSSSGVPTDSASSSSSSLLRTASPPDSPTSDKITAVLRQEALRRRLQRFAWPPRVLPLR</sequence>
<name>A0A8T1V6N7_9STRA</name>
<feature type="region of interest" description="Disordered" evidence="1">
    <location>
        <begin position="130"/>
        <end position="166"/>
    </location>
</feature>
<dbReference type="AlphaFoldDB" id="A0A8T1V6N7"/>
<proteinExistence type="predicted"/>
<feature type="compositionally biased region" description="Low complexity" evidence="1">
    <location>
        <begin position="130"/>
        <end position="158"/>
    </location>
</feature>
<dbReference type="EMBL" id="JAGDFM010000656">
    <property type="protein sequence ID" value="KAG7376616.1"/>
    <property type="molecule type" value="Genomic_DNA"/>
</dbReference>
<evidence type="ECO:0000256" key="1">
    <source>
        <dbReference type="SAM" id="MobiDB-lite"/>
    </source>
</evidence>
<comment type="caution">
    <text evidence="2">The sequence shown here is derived from an EMBL/GenBank/DDBJ whole genome shotgun (WGS) entry which is preliminary data.</text>
</comment>
<protein>
    <submittedName>
        <fullName evidence="2">Uncharacterized protein</fullName>
    </submittedName>
</protein>
<gene>
    <name evidence="2" type="ORF">PHYPSEUDO_013029</name>
</gene>
<accession>A0A8T1V6N7</accession>
<organism evidence="2 3">
    <name type="scientific">Phytophthora pseudosyringae</name>
    <dbReference type="NCBI Taxonomy" id="221518"/>
    <lineage>
        <taxon>Eukaryota</taxon>
        <taxon>Sar</taxon>
        <taxon>Stramenopiles</taxon>
        <taxon>Oomycota</taxon>
        <taxon>Peronosporomycetes</taxon>
        <taxon>Peronosporales</taxon>
        <taxon>Peronosporaceae</taxon>
        <taxon>Phytophthora</taxon>
    </lineage>
</organism>
<dbReference type="Proteomes" id="UP000694044">
    <property type="component" value="Unassembled WGS sequence"/>
</dbReference>
<keyword evidence="3" id="KW-1185">Reference proteome</keyword>
<reference evidence="2" key="1">
    <citation type="submission" date="2021-02" db="EMBL/GenBank/DDBJ databases">
        <authorList>
            <person name="Palmer J.M."/>
        </authorList>
    </citation>
    <scope>NUCLEOTIDE SEQUENCE</scope>
    <source>
        <strain evidence="2">SCRP734</strain>
    </source>
</reference>
<evidence type="ECO:0000313" key="2">
    <source>
        <dbReference type="EMBL" id="KAG7376616.1"/>
    </source>
</evidence>
<evidence type="ECO:0000313" key="3">
    <source>
        <dbReference type="Proteomes" id="UP000694044"/>
    </source>
</evidence>